<name>A0A7R9GXU0_TIMPO</name>
<sequence length="95" mass="11415">MKPRVDERGHEISEANLNSWLEGNTEEREQMMTDEEICEEVLQENQMIKLEHIQMIIFEFNFIFTNIVHKLTKLTIFISRFVQFVNPLPFLSEQQ</sequence>
<accession>A0A7R9GXU0</accession>
<reference evidence="2" key="1">
    <citation type="submission" date="2020-11" db="EMBL/GenBank/DDBJ databases">
        <authorList>
            <person name="Tran Van P."/>
        </authorList>
    </citation>
    <scope>NUCLEOTIDE SEQUENCE</scope>
</reference>
<proteinExistence type="predicted"/>
<protein>
    <submittedName>
        <fullName evidence="2">Uncharacterized protein</fullName>
    </submittedName>
</protein>
<feature type="region of interest" description="Disordered" evidence="1">
    <location>
        <begin position="1"/>
        <end position="31"/>
    </location>
</feature>
<gene>
    <name evidence="2" type="ORF">TPSB3V08_LOCUS2544</name>
</gene>
<feature type="compositionally biased region" description="Basic and acidic residues" evidence="1">
    <location>
        <begin position="1"/>
        <end position="13"/>
    </location>
</feature>
<organism evidence="2">
    <name type="scientific">Timema poppense</name>
    <name type="common">Walking stick</name>
    <dbReference type="NCBI Taxonomy" id="170557"/>
    <lineage>
        <taxon>Eukaryota</taxon>
        <taxon>Metazoa</taxon>
        <taxon>Ecdysozoa</taxon>
        <taxon>Arthropoda</taxon>
        <taxon>Hexapoda</taxon>
        <taxon>Insecta</taxon>
        <taxon>Pterygota</taxon>
        <taxon>Neoptera</taxon>
        <taxon>Polyneoptera</taxon>
        <taxon>Phasmatodea</taxon>
        <taxon>Timematodea</taxon>
        <taxon>Timematoidea</taxon>
        <taxon>Timematidae</taxon>
        <taxon>Timema</taxon>
    </lineage>
</organism>
<dbReference type="AlphaFoldDB" id="A0A7R9GXU0"/>
<evidence type="ECO:0000256" key="1">
    <source>
        <dbReference type="SAM" id="MobiDB-lite"/>
    </source>
</evidence>
<dbReference type="EMBL" id="OD001017">
    <property type="protein sequence ID" value="CAD7400272.1"/>
    <property type="molecule type" value="Genomic_DNA"/>
</dbReference>
<evidence type="ECO:0000313" key="2">
    <source>
        <dbReference type="EMBL" id="CAD7400272.1"/>
    </source>
</evidence>